<evidence type="ECO:0000313" key="1">
    <source>
        <dbReference type="EMBL" id="RXI96692.1"/>
    </source>
</evidence>
<dbReference type="AlphaFoldDB" id="A0A4Q0VP91"/>
<name>A0A4Q0VP91_9BACI</name>
<protein>
    <submittedName>
        <fullName evidence="1">Uncharacterized protein</fullName>
    </submittedName>
</protein>
<keyword evidence="2" id="KW-1185">Reference proteome</keyword>
<proteinExistence type="predicted"/>
<reference evidence="1 2" key="1">
    <citation type="journal article" date="2019" name="Int. J. Syst. Evol. Microbiol.">
        <title>Anaerobacillus alkaliphilus sp. nov., a novel alkaliphilic and moderately halophilic bacterium.</title>
        <authorList>
            <person name="Borsodi A.K."/>
            <person name="Aszalos J.M."/>
            <person name="Bihari P."/>
            <person name="Nagy I."/>
            <person name="Schumann P."/>
            <person name="Sproer C."/>
            <person name="Kovacs A.L."/>
            <person name="Boka K."/>
            <person name="Dobosy P."/>
            <person name="Ovari M."/>
            <person name="Szili-Kovacs T."/>
            <person name="Toth E."/>
        </authorList>
    </citation>
    <scope>NUCLEOTIDE SEQUENCE [LARGE SCALE GENOMIC DNA]</scope>
    <source>
        <strain evidence="1 2">B16-10</strain>
    </source>
</reference>
<organism evidence="1 2">
    <name type="scientific">Anaerobacillus alkaliphilus</name>
    <dbReference type="NCBI Taxonomy" id="1548597"/>
    <lineage>
        <taxon>Bacteria</taxon>
        <taxon>Bacillati</taxon>
        <taxon>Bacillota</taxon>
        <taxon>Bacilli</taxon>
        <taxon>Bacillales</taxon>
        <taxon>Bacillaceae</taxon>
        <taxon>Anaerobacillus</taxon>
    </lineage>
</organism>
<dbReference type="Proteomes" id="UP000290649">
    <property type="component" value="Unassembled WGS sequence"/>
</dbReference>
<gene>
    <name evidence="1" type="ORF">DS745_23630</name>
</gene>
<evidence type="ECO:0000313" key="2">
    <source>
        <dbReference type="Proteomes" id="UP000290649"/>
    </source>
</evidence>
<sequence length="90" mass="10817">MYYYPIRYLPYYPYQTTPLPYYPYPDPVAFDPYKVDLPKITHPANRCQKECLSMGYRPGTFEWQQCIKGCSYYLGSLLDDPQFIEDMMEK</sequence>
<comment type="caution">
    <text evidence="1">The sequence shown here is derived from an EMBL/GenBank/DDBJ whole genome shotgun (WGS) entry which is preliminary data.</text>
</comment>
<dbReference type="OrthoDB" id="2974041at2"/>
<accession>A0A4Q0VP91</accession>
<dbReference type="RefSeq" id="WP_129080660.1">
    <property type="nucleotide sequence ID" value="NZ_QOUX01000047.1"/>
</dbReference>
<dbReference type="EMBL" id="QOUX01000047">
    <property type="protein sequence ID" value="RXI96692.1"/>
    <property type="molecule type" value="Genomic_DNA"/>
</dbReference>